<sequence>MAGGAGTSGETRQRRIDPALAWLLVLALFFRIPISLFTVYHHADEIWQYIEPAYGLITGDWIRTWDIRLGIRSWLIPLVMVGPVWLGHALDPAGELHLVLPRLCMAVASLGTVWAGWSLGARISRTHAITAGFVAAVWVDFAYFASRTSSDTFSVLAILPGLALLVRFRDQGNRRDALIGGFLLGLGFIMRFPLGPALAIPFLWAGRFELRRAWLPLLVGATGGVLCDVLANLAMGEMPLVWIYNNVFANVVANRSHAYGVEAPEWYLQVLIWQWQWIAVALVPALLFGARRYPMLVATAAAVIAIHSAIGHKEYRFILLAVLLLIQVAAIGSVDLAQRLAAWRKRELGRMGFALVLGLWLAASVQVAATEPFVINWGVGKAPLRAMRTVRSQPNFCGLATYRIRDVPFVSRAVLNRKGQTLLIEGQQAPRIAALAQARYNVAVAPAEHMRELPPAYRFVGCMSPKKPLFEQQYCVFRREGPCTEPGGDLDYNAVLVRIDK</sequence>
<keyword evidence="6" id="KW-0256">Endoplasmic reticulum</keyword>
<evidence type="ECO:0000256" key="8">
    <source>
        <dbReference type="ARBA" id="ARBA00023136"/>
    </source>
</evidence>
<dbReference type="PATRIC" id="fig|48936.3.peg.608"/>
<dbReference type="InterPro" id="IPR005599">
    <property type="entry name" value="GPI_mannosylTrfase"/>
</dbReference>
<reference evidence="10 11" key="1">
    <citation type="submission" date="2014-10" db="EMBL/GenBank/DDBJ databases">
        <title>Draft genome sequence of Novosphingobium subterraneum DSM 12447.</title>
        <authorList>
            <person name="Gan H.M."/>
            <person name="Gan H.Y."/>
            <person name="Savka M.A."/>
        </authorList>
    </citation>
    <scope>NUCLEOTIDE SEQUENCE [LARGE SCALE GENOMIC DNA]</scope>
    <source>
        <strain evidence="10 11">DSM 12447</strain>
    </source>
</reference>
<dbReference type="Proteomes" id="UP000031338">
    <property type="component" value="Unassembled WGS sequence"/>
</dbReference>
<dbReference type="Pfam" id="PF03901">
    <property type="entry name" value="Glyco_transf_22"/>
    <property type="match status" value="1"/>
</dbReference>
<name>A0A0B8ZSK1_9SPHN</name>
<feature type="transmembrane region" description="Helical" evidence="9">
    <location>
        <begin position="317"/>
        <end position="336"/>
    </location>
</feature>
<evidence type="ECO:0000256" key="4">
    <source>
        <dbReference type="ARBA" id="ARBA00022679"/>
    </source>
</evidence>
<evidence type="ECO:0000256" key="5">
    <source>
        <dbReference type="ARBA" id="ARBA00022692"/>
    </source>
</evidence>
<dbReference type="STRING" id="48936.NJ75_00601"/>
<keyword evidence="5 9" id="KW-0812">Transmembrane</keyword>
<dbReference type="PANTHER" id="PTHR22760">
    <property type="entry name" value="GLYCOSYLTRANSFERASE"/>
    <property type="match status" value="1"/>
</dbReference>
<gene>
    <name evidence="10" type="ORF">NJ75_00601</name>
</gene>
<evidence type="ECO:0000313" key="11">
    <source>
        <dbReference type="Proteomes" id="UP000031338"/>
    </source>
</evidence>
<keyword evidence="3 10" id="KW-0328">Glycosyltransferase</keyword>
<dbReference type="GO" id="GO:0000030">
    <property type="term" value="F:mannosyltransferase activity"/>
    <property type="evidence" value="ECO:0007669"/>
    <property type="project" value="TreeGrafter"/>
</dbReference>
<feature type="transmembrane region" description="Helical" evidence="9">
    <location>
        <begin position="20"/>
        <end position="40"/>
    </location>
</feature>
<evidence type="ECO:0000256" key="3">
    <source>
        <dbReference type="ARBA" id="ARBA00022676"/>
    </source>
</evidence>
<evidence type="ECO:0000256" key="1">
    <source>
        <dbReference type="ARBA" id="ARBA00004127"/>
    </source>
</evidence>
<evidence type="ECO:0000313" key="10">
    <source>
        <dbReference type="EMBL" id="KHS49164.1"/>
    </source>
</evidence>
<evidence type="ECO:0000256" key="7">
    <source>
        <dbReference type="ARBA" id="ARBA00022989"/>
    </source>
</evidence>
<feature type="transmembrane region" description="Helical" evidence="9">
    <location>
        <begin position="177"/>
        <end position="194"/>
    </location>
</feature>
<accession>A0A0B8ZSK1</accession>
<evidence type="ECO:0000256" key="6">
    <source>
        <dbReference type="ARBA" id="ARBA00022824"/>
    </source>
</evidence>
<keyword evidence="8 9" id="KW-0472">Membrane</keyword>
<feature type="transmembrane region" description="Helical" evidence="9">
    <location>
        <begin position="96"/>
        <end position="116"/>
    </location>
</feature>
<keyword evidence="7 9" id="KW-1133">Transmembrane helix</keyword>
<comment type="subcellular location">
    <subcellularLocation>
        <location evidence="1">Endomembrane system</location>
        <topology evidence="1">Multi-pass membrane protein</topology>
    </subcellularLocation>
    <subcellularLocation>
        <location evidence="2">Endoplasmic reticulum membrane</location>
    </subcellularLocation>
</comment>
<feature type="transmembrane region" description="Helical" evidence="9">
    <location>
        <begin position="266"/>
        <end position="288"/>
    </location>
</feature>
<organism evidence="10 11">
    <name type="scientific">Novosphingobium subterraneum</name>
    <dbReference type="NCBI Taxonomy" id="48936"/>
    <lineage>
        <taxon>Bacteria</taxon>
        <taxon>Pseudomonadati</taxon>
        <taxon>Pseudomonadota</taxon>
        <taxon>Alphaproteobacteria</taxon>
        <taxon>Sphingomonadales</taxon>
        <taxon>Sphingomonadaceae</taxon>
        <taxon>Novosphingobium</taxon>
    </lineage>
</organism>
<comment type="caution">
    <text evidence="10">The sequence shown here is derived from an EMBL/GenBank/DDBJ whole genome shotgun (WGS) entry which is preliminary data.</text>
</comment>
<dbReference type="EMBL" id="JRVC01000002">
    <property type="protein sequence ID" value="KHS49164.1"/>
    <property type="molecule type" value="Genomic_DNA"/>
</dbReference>
<protein>
    <submittedName>
        <fullName evidence="10">Alg9-like mannosyltransferase</fullName>
    </submittedName>
</protein>
<feature type="transmembrane region" description="Helical" evidence="9">
    <location>
        <begin position="348"/>
        <end position="369"/>
    </location>
</feature>
<keyword evidence="11" id="KW-1185">Reference proteome</keyword>
<evidence type="ECO:0000256" key="9">
    <source>
        <dbReference type="SAM" id="Phobius"/>
    </source>
</evidence>
<dbReference type="AlphaFoldDB" id="A0A0B8ZSK1"/>
<proteinExistence type="predicted"/>
<feature type="transmembrane region" description="Helical" evidence="9">
    <location>
        <begin position="214"/>
        <end position="234"/>
    </location>
</feature>
<dbReference type="RefSeq" id="WP_052241891.1">
    <property type="nucleotide sequence ID" value="NZ_JRVC01000002.1"/>
</dbReference>
<feature type="transmembrane region" description="Helical" evidence="9">
    <location>
        <begin position="295"/>
        <end position="311"/>
    </location>
</feature>
<feature type="transmembrane region" description="Helical" evidence="9">
    <location>
        <begin position="128"/>
        <end position="146"/>
    </location>
</feature>
<evidence type="ECO:0000256" key="2">
    <source>
        <dbReference type="ARBA" id="ARBA00004586"/>
    </source>
</evidence>
<dbReference type="GO" id="GO:0012505">
    <property type="term" value="C:endomembrane system"/>
    <property type="evidence" value="ECO:0007669"/>
    <property type="project" value="UniProtKB-SubCell"/>
</dbReference>
<keyword evidence="4 10" id="KW-0808">Transferase</keyword>
<feature type="transmembrane region" description="Helical" evidence="9">
    <location>
        <begin position="74"/>
        <end position="90"/>
    </location>
</feature>